<organism evidence="6 7">
    <name type="scientific">Microbacterium limosum</name>
    <dbReference type="NCBI Taxonomy" id="3079935"/>
    <lineage>
        <taxon>Bacteria</taxon>
        <taxon>Bacillati</taxon>
        <taxon>Actinomycetota</taxon>
        <taxon>Actinomycetes</taxon>
        <taxon>Micrococcales</taxon>
        <taxon>Microbacteriaceae</taxon>
        <taxon>Microbacterium</taxon>
    </lineage>
</organism>
<dbReference type="Pfam" id="PF22039">
    <property type="entry name" value="HUTI_composite_bact"/>
    <property type="match status" value="1"/>
</dbReference>
<sequence length="582" mass="61229">MDRIITADTVITMDPHRPRAQAIAVSGERIVAVGTLEECRAALPQAEVEDSGAACLLPGFIDSHSHPVLSGMATMPPAYWVAPWFCPTWDDVLAVFRRAIAETDAAAPLSFFGFDGLLQQHEEPTAAVLDEIFGDRLVLVFGNSGHTSYVTSAVIRALGWDRNPPADPVGGFFGRTPDGALDGRATEVPAAMALAEPVLSAIAGAARPLQGAVEYYVLMSSAGITSTSELTYKTPLKTAYETLATLPSSPLRITLYHMSTETDCGAPFTSHVPPTMLRKQGIKLWADGSPWVGNVAMSAPYLDTPATRAAGISPGVTGERPMNYTRSQLDALLDAHAAEGWQMAFHVNGDIGLDIVLDAFARALDTHGLSGTDHRWRVEHIGGARHDQFSRMAALGVVASMGPFQFHYWGNLLDGQMFDSAVGAPWQRFRDAFDAGVHPSFHNDGSVSPPTPLLNIQTAVTRRTSSGTVRGPEQATTLDEALRAQTINGAHALGCDADAGSIEAGKLADLVALAADPYTVAPEEIGAIAVLGTWLGGERIDLDAFAAASGQVDDASLAAVRGLGVPGCCHHVAAVAAPAAAS</sequence>
<dbReference type="CDD" id="cd01300">
    <property type="entry name" value="YtcJ_like"/>
    <property type="match status" value="1"/>
</dbReference>
<dbReference type="KEGG" id="mliy:RYJ27_08250"/>
<dbReference type="Proteomes" id="UP001329313">
    <property type="component" value="Chromosome"/>
</dbReference>
<dbReference type="InterPro" id="IPR011059">
    <property type="entry name" value="Metal-dep_hydrolase_composite"/>
</dbReference>
<gene>
    <name evidence="6" type="ORF">RYJ27_08250</name>
</gene>
<dbReference type="InterPro" id="IPR054418">
    <property type="entry name" value="MQNX/HUTI_composite_N"/>
</dbReference>
<dbReference type="AlphaFoldDB" id="A0AAU0MEX8"/>
<feature type="domain" description="Aminodeoxyfutalosine deaminase/Imidazolonepropionase-like composite" evidence="5">
    <location>
        <begin position="22"/>
        <end position="46"/>
    </location>
</feature>
<dbReference type="PANTHER" id="PTHR22642">
    <property type="entry name" value="IMIDAZOLONEPROPIONASE"/>
    <property type="match status" value="1"/>
</dbReference>
<dbReference type="InterPro" id="IPR032466">
    <property type="entry name" value="Metal_Hydrolase"/>
</dbReference>
<dbReference type="Gene3D" id="3.20.20.140">
    <property type="entry name" value="Metal-dependent hydrolases"/>
    <property type="match status" value="1"/>
</dbReference>
<evidence type="ECO:0000313" key="7">
    <source>
        <dbReference type="Proteomes" id="UP001329313"/>
    </source>
</evidence>
<dbReference type="Gene3D" id="3.10.310.70">
    <property type="match status" value="1"/>
</dbReference>
<reference evidence="6 7" key="1">
    <citation type="submission" date="2023-10" db="EMBL/GenBank/DDBJ databases">
        <title>Y20.</title>
        <authorList>
            <person name="Zhang G."/>
            <person name="Ding Y."/>
        </authorList>
    </citation>
    <scope>NUCLEOTIDE SEQUENCE [LARGE SCALE GENOMIC DNA]</scope>
    <source>
        <strain evidence="6 7">Y20</strain>
    </source>
</reference>
<dbReference type="InterPro" id="IPR013108">
    <property type="entry name" value="Amidohydro_3"/>
</dbReference>
<dbReference type="PANTHER" id="PTHR22642:SF2">
    <property type="entry name" value="PROTEIN LONG AFTER FAR-RED 3"/>
    <property type="match status" value="1"/>
</dbReference>
<dbReference type="Pfam" id="PF07969">
    <property type="entry name" value="Amidohydro_3"/>
    <property type="match status" value="1"/>
</dbReference>
<dbReference type="GO" id="GO:0046872">
    <property type="term" value="F:metal ion binding"/>
    <property type="evidence" value="ECO:0007669"/>
    <property type="project" value="UniProtKB-KW"/>
</dbReference>
<dbReference type="InterPro" id="IPR033932">
    <property type="entry name" value="YtcJ-like"/>
</dbReference>
<keyword evidence="1" id="KW-0479">Metal-binding</keyword>
<dbReference type="EMBL" id="CP137080">
    <property type="protein sequence ID" value="WOQ68710.1"/>
    <property type="molecule type" value="Genomic_DNA"/>
</dbReference>
<evidence type="ECO:0000256" key="3">
    <source>
        <dbReference type="ARBA" id="ARBA00022833"/>
    </source>
</evidence>
<keyword evidence="7" id="KW-1185">Reference proteome</keyword>
<dbReference type="Gene3D" id="2.30.40.10">
    <property type="entry name" value="Urease, subunit C, domain 1"/>
    <property type="match status" value="1"/>
</dbReference>
<evidence type="ECO:0000259" key="5">
    <source>
        <dbReference type="Pfam" id="PF22039"/>
    </source>
</evidence>
<keyword evidence="3" id="KW-0862">Zinc</keyword>
<protein>
    <submittedName>
        <fullName evidence="6">Amidohydrolase family protein</fullName>
    </submittedName>
</protein>
<dbReference type="SUPFAM" id="SSF51556">
    <property type="entry name" value="Metallo-dependent hydrolases"/>
    <property type="match status" value="1"/>
</dbReference>
<name>A0AAU0MEX8_9MICO</name>
<accession>A0AAU0MEX8</accession>
<dbReference type="GO" id="GO:0016810">
    <property type="term" value="F:hydrolase activity, acting on carbon-nitrogen (but not peptide) bonds"/>
    <property type="evidence" value="ECO:0007669"/>
    <property type="project" value="InterPro"/>
</dbReference>
<dbReference type="SUPFAM" id="SSF51338">
    <property type="entry name" value="Composite domain of metallo-dependent hydrolases"/>
    <property type="match status" value="1"/>
</dbReference>
<evidence type="ECO:0000256" key="1">
    <source>
        <dbReference type="ARBA" id="ARBA00022723"/>
    </source>
</evidence>
<proteinExistence type="predicted"/>
<keyword evidence="2" id="KW-0378">Hydrolase</keyword>
<evidence type="ECO:0000259" key="4">
    <source>
        <dbReference type="Pfam" id="PF07969"/>
    </source>
</evidence>
<evidence type="ECO:0000313" key="6">
    <source>
        <dbReference type="EMBL" id="WOQ68710.1"/>
    </source>
</evidence>
<evidence type="ECO:0000256" key="2">
    <source>
        <dbReference type="ARBA" id="ARBA00022801"/>
    </source>
</evidence>
<feature type="domain" description="Amidohydrolase 3" evidence="4">
    <location>
        <begin position="54"/>
        <end position="539"/>
    </location>
</feature>
<dbReference type="RefSeq" id="WP_330169852.1">
    <property type="nucleotide sequence ID" value="NZ_CP137080.1"/>
</dbReference>